<dbReference type="STRING" id="1429083.GCA_001885685_00558"/>
<dbReference type="Pfam" id="PF10604">
    <property type="entry name" value="Polyketide_cyc2"/>
    <property type="match status" value="1"/>
</dbReference>
<protein>
    <submittedName>
        <fullName evidence="1">Polyketide cyclase / dehydrase and lipid transport</fullName>
    </submittedName>
</protein>
<gene>
    <name evidence="1" type="ORF">SAMN05216214_10160</name>
</gene>
<dbReference type="RefSeq" id="WP_074863996.1">
    <property type="nucleotide sequence ID" value="NZ_FOAS01000001.1"/>
</dbReference>
<dbReference type="SUPFAM" id="SSF55961">
    <property type="entry name" value="Bet v1-like"/>
    <property type="match status" value="1"/>
</dbReference>
<name>A0A1H7F0E6_9GAMM</name>
<dbReference type="AlphaFoldDB" id="A0A1H7F0E6"/>
<proteinExistence type="predicted"/>
<dbReference type="Gene3D" id="3.30.530.20">
    <property type="match status" value="1"/>
</dbReference>
<dbReference type="CDD" id="cd07812">
    <property type="entry name" value="SRPBCC"/>
    <property type="match status" value="1"/>
</dbReference>
<dbReference type="InterPro" id="IPR019587">
    <property type="entry name" value="Polyketide_cyclase/dehydratase"/>
</dbReference>
<dbReference type="InterPro" id="IPR023393">
    <property type="entry name" value="START-like_dom_sf"/>
</dbReference>
<accession>A0A1H7F0E6</accession>
<dbReference type="Proteomes" id="UP000185766">
    <property type="component" value="Unassembled WGS sequence"/>
</dbReference>
<evidence type="ECO:0000313" key="2">
    <source>
        <dbReference type="Proteomes" id="UP000185766"/>
    </source>
</evidence>
<organism evidence="1 2">
    <name type="scientific">Atopomonas hussainii</name>
    <dbReference type="NCBI Taxonomy" id="1429083"/>
    <lineage>
        <taxon>Bacteria</taxon>
        <taxon>Pseudomonadati</taxon>
        <taxon>Pseudomonadota</taxon>
        <taxon>Gammaproteobacteria</taxon>
        <taxon>Pseudomonadales</taxon>
        <taxon>Pseudomonadaceae</taxon>
        <taxon>Atopomonas</taxon>
    </lineage>
</organism>
<reference evidence="1 2" key="1">
    <citation type="submission" date="2016-10" db="EMBL/GenBank/DDBJ databases">
        <authorList>
            <person name="de Groot N.N."/>
        </authorList>
    </citation>
    <scope>NUCLEOTIDE SEQUENCE [LARGE SCALE GENOMIC DNA]</scope>
    <source>
        <strain evidence="1 2">JCM 19513</strain>
    </source>
</reference>
<keyword evidence="2" id="KW-1185">Reference proteome</keyword>
<evidence type="ECO:0000313" key="1">
    <source>
        <dbReference type="EMBL" id="SEK19573.1"/>
    </source>
</evidence>
<sequence>MPCPEGFIRIHSQAEIACSPAELFHYVTTPARWKEWHHSSLRTGPGAEQPLGVGARFEEDIRAGAVNAHLHWHVDHVQPEQCWIARADGTLGIELTLRYDFTNAPNGVLFQRTLDYRSRHPLLHWLHRLVLRHKVEKESAQALRELQKQIAQGMHR</sequence>
<dbReference type="EMBL" id="FOAS01000001">
    <property type="protein sequence ID" value="SEK19573.1"/>
    <property type="molecule type" value="Genomic_DNA"/>
</dbReference>